<feature type="region of interest" description="Disordered" evidence="1">
    <location>
        <begin position="1"/>
        <end position="44"/>
    </location>
</feature>
<reference evidence="2 3" key="2">
    <citation type="journal article" date="2023" name="Mol. Biol. Evol.">
        <title>Genomics of Secondarily Temperate Adaptation in the Only Non-Antarctic Icefish.</title>
        <authorList>
            <person name="Rivera-Colon A.G."/>
            <person name="Rayamajhi N."/>
            <person name="Minhas B.F."/>
            <person name="Madrigal G."/>
            <person name="Bilyk K.T."/>
            <person name="Yoon V."/>
            <person name="Hune M."/>
            <person name="Gregory S."/>
            <person name="Cheng C.H.C."/>
            <person name="Catchen J.M."/>
        </authorList>
    </citation>
    <scope>NUCLEOTIDE SEQUENCE [LARGE SCALE GENOMIC DNA]</scope>
    <source>
        <strain evidence="2">JMC-PN-2008</strain>
    </source>
</reference>
<dbReference type="EMBL" id="JAUZQC010000022">
    <property type="protein sequence ID" value="KAK5851112.1"/>
    <property type="molecule type" value="Genomic_DNA"/>
</dbReference>
<protein>
    <submittedName>
        <fullName evidence="2">Uncharacterized protein</fullName>
    </submittedName>
</protein>
<dbReference type="AlphaFoldDB" id="A0AAN8ADJ5"/>
<reference evidence="2 3" key="1">
    <citation type="journal article" date="2023" name="Genes (Basel)">
        <title>Chromosome-Level Genome Assembly and Circadian Gene Repertoire of the Patagonia Blennie Eleginops maclovinus-The Closest Ancestral Proxy of Antarctic Cryonotothenioids.</title>
        <authorList>
            <person name="Cheng C.C."/>
            <person name="Rivera-Colon A.G."/>
            <person name="Minhas B.F."/>
            <person name="Wilson L."/>
            <person name="Rayamajhi N."/>
            <person name="Vargas-Chacoff L."/>
            <person name="Catchen J.M."/>
        </authorList>
    </citation>
    <scope>NUCLEOTIDE SEQUENCE [LARGE SCALE GENOMIC DNA]</scope>
    <source>
        <strain evidence="2">JMC-PN-2008</strain>
    </source>
</reference>
<comment type="caution">
    <text evidence="2">The sequence shown here is derived from an EMBL/GenBank/DDBJ whole genome shotgun (WGS) entry which is preliminary data.</text>
</comment>
<proteinExistence type="predicted"/>
<accession>A0AAN8ADJ5</accession>
<evidence type="ECO:0000313" key="3">
    <source>
        <dbReference type="Proteomes" id="UP001346869"/>
    </source>
</evidence>
<feature type="compositionally biased region" description="Basic and acidic residues" evidence="1">
    <location>
        <begin position="19"/>
        <end position="30"/>
    </location>
</feature>
<organism evidence="2 3">
    <name type="scientific">Eleginops maclovinus</name>
    <name type="common">Patagonian blennie</name>
    <name type="synonym">Eleginus maclovinus</name>
    <dbReference type="NCBI Taxonomy" id="56733"/>
    <lineage>
        <taxon>Eukaryota</taxon>
        <taxon>Metazoa</taxon>
        <taxon>Chordata</taxon>
        <taxon>Craniata</taxon>
        <taxon>Vertebrata</taxon>
        <taxon>Euteleostomi</taxon>
        <taxon>Actinopterygii</taxon>
        <taxon>Neopterygii</taxon>
        <taxon>Teleostei</taxon>
        <taxon>Neoteleostei</taxon>
        <taxon>Acanthomorphata</taxon>
        <taxon>Eupercaria</taxon>
        <taxon>Perciformes</taxon>
        <taxon>Notothenioidei</taxon>
        <taxon>Eleginopidae</taxon>
        <taxon>Eleginops</taxon>
    </lineage>
</organism>
<keyword evidence="3" id="KW-1185">Reference proteome</keyword>
<evidence type="ECO:0000256" key="1">
    <source>
        <dbReference type="SAM" id="MobiDB-lite"/>
    </source>
</evidence>
<sequence>MPRSAGRATERVRRHQKERQREMRFREGQMDSRPQAMIGIDSPGGHRLHSADCLRKGQTTLCRIGHGTSADIVLCLPPAPKNWG</sequence>
<name>A0AAN8ADJ5_ELEMC</name>
<gene>
    <name evidence="2" type="ORF">PBY51_001931</name>
</gene>
<evidence type="ECO:0000313" key="2">
    <source>
        <dbReference type="EMBL" id="KAK5851112.1"/>
    </source>
</evidence>
<dbReference type="Proteomes" id="UP001346869">
    <property type="component" value="Unassembled WGS sequence"/>
</dbReference>